<dbReference type="EMBL" id="JAROCB010000002">
    <property type="protein sequence ID" value="MDN4597046.1"/>
    <property type="molecule type" value="Genomic_DNA"/>
</dbReference>
<evidence type="ECO:0000256" key="5">
    <source>
        <dbReference type="ARBA" id="ARBA00023163"/>
    </source>
</evidence>
<dbReference type="PANTHER" id="PTHR35401:SF1">
    <property type="entry name" value="CYTOPLASMIC PROTEIN"/>
    <property type="match status" value="1"/>
</dbReference>
<evidence type="ECO:0000256" key="2">
    <source>
        <dbReference type="ARBA" id="ARBA00022649"/>
    </source>
</evidence>
<dbReference type="InterPro" id="IPR010985">
    <property type="entry name" value="Ribbon_hlx_hlx"/>
</dbReference>
<protein>
    <submittedName>
        <fullName evidence="7">DUF1778 domain-containing protein</fullName>
    </submittedName>
</protein>
<keyword evidence="5" id="KW-0804">Transcription</keyword>
<comment type="similarity">
    <text evidence="6">Belongs to the TacA antitoxin family.</text>
</comment>
<name>A0ABT8IXB2_9MICO</name>
<organism evidence="7 8">
    <name type="scientific">Leifsonia virtsii</name>
    <dbReference type="NCBI Taxonomy" id="3035915"/>
    <lineage>
        <taxon>Bacteria</taxon>
        <taxon>Bacillati</taxon>
        <taxon>Actinomycetota</taxon>
        <taxon>Actinomycetes</taxon>
        <taxon>Micrococcales</taxon>
        <taxon>Microbacteriaceae</taxon>
        <taxon>Leifsonia</taxon>
    </lineage>
</organism>
<reference evidence="7" key="1">
    <citation type="submission" date="2023-03" db="EMBL/GenBank/DDBJ databases">
        <title>MT1 and MT2 Draft Genomes of Novel Species.</title>
        <authorList>
            <person name="Venkateswaran K."/>
        </authorList>
    </citation>
    <scope>NUCLEOTIDE SEQUENCE</scope>
    <source>
        <strain evidence="7">F6_8S_P_1A</strain>
    </source>
</reference>
<dbReference type="RefSeq" id="WP_301217643.1">
    <property type="nucleotide sequence ID" value="NZ_JAROCB010000002.1"/>
</dbReference>
<evidence type="ECO:0000313" key="8">
    <source>
        <dbReference type="Proteomes" id="UP001174210"/>
    </source>
</evidence>
<dbReference type="InterPro" id="IPR014795">
    <property type="entry name" value="TacA_1-like"/>
</dbReference>
<keyword evidence="1" id="KW-0678">Repressor</keyword>
<evidence type="ECO:0000313" key="7">
    <source>
        <dbReference type="EMBL" id="MDN4597046.1"/>
    </source>
</evidence>
<evidence type="ECO:0000256" key="1">
    <source>
        <dbReference type="ARBA" id="ARBA00022491"/>
    </source>
</evidence>
<dbReference type="SUPFAM" id="SSF47598">
    <property type="entry name" value="Ribbon-helix-helix"/>
    <property type="match status" value="1"/>
</dbReference>
<keyword evidence="3" id="KW-0805">Transcription regulation</keyword>
<dbReference type="PANTHER" id="PTHR35401">
    <property type="entry name" value="COPG FAMILY HELIX-TURN-HELIX PROTEIN-RELATED-RELATED"/>
    <property type="match status" value="1"/>
</dbReference>
<gene>
    <name evidence="7" type="ORF">P5G59_07830</name>
</gene>
<evidence type="ECO:0000256" key="6">
    <source>
        <dbReference type="ARBA" id="ARBA00049988"/>
    </source>
</evidence>
<keyword evidence="4" id="KW-0238">DNA-binding</keyword>
<proteinExistence type="inferred from homology"/>
<dbReference type="Pfam" id="PF08681">
    <property type="entry name" value="TacA1"/>
    <property type="match status" value="1"/>
</dbReference>
<keyword evidence="2" id="KW-1277">Toxin-antitoxin system</keyword>
<evidence type="ECO:0000256" key="3">
    <source>
        <dbReference type="ARBA" id="ARBA00023015"/>
    </source>
</evidence>
<comment type="caution">
    <text evidence="7">The sequence shown here is derived from an EMBL/GenBank/DDBJ whole genome shotgun (WGS) entry which is preliminary data.</text>
</comment>
<dbReference type="Proteomes" id="UP001174210">
    <property type="component" value="Unassembled WGS sequence"/>
</dbReference>
<keyword evidence="8" id="KW-1185">Reference proteome</keyword>
<evidence type="ECO:0000256" key="4">
    <source>
        <dbReference type="ARBA" id="ARBA00023125"/>
    </source>
</evidence>
<accession>A0ABT8IXB2</accession>
<dbReference type="Gene3D" id="1.20.5.780">
    <property type="entry name" value="Single helix bin"/>
    <property type="match status" value="1"/>
</dbReference>
<sequence>MTVKDKRLELRVTGEQKELIEQAAALEGRSVTDFSTHALTEHAHEVIRREHQLTLDAELFDAFRAELDRPAEVLPGLADLFRRPTVFRD</sequence>